<proteinExistence type="predicted"/>
<sequence length="254" mass="27850">MSSAWGAGLGCRLFWCGYGCIKRLLHFLIRQACCTAHNSPAQLARADLPGGCNLKLGQQAQSVFPRFEGTDPGGEGWRQHGHHAARQIDRVASFSGLGIQRGTRRDIMRNIGNGDKQPEPISRPFRPDGIVKIFRRGVINGDEREGAKVGASFCWVCGGGISGFWQYRCLSNTPRFFFHLCGKFRRDAVGEQAQSGGHAGCGGRAQKGVNAGLRSLAVLRWEEVRQHDITGGRTRRSRISYDIQRPCKPAVAGD</sequence>
<dbReference type="EMBL" id="LVHD01000293">
    <property type="protein sequence ID" value="OAG71851.1"/>
    <property type="molecule type" value="Genomic_DNA"/>
</dbReference>
<protein>
    <submittedName>
        <fullName evidence="1">Uncharacterized protein</fullName>
    </submittedName>
</protein>
<evidence type="ECO:0000313" key="2">
    <source>
        <dbReference type="Proteomes" id="UP000077349"/>
    </source>
</evidence>
<name>A0A177FWH8_9PROT</name>
<dbReference type="Proteomes" id="UP000077349">
    <property type="component" value="Unassembled WGS sequence"/>
</dbReference>
<dbReference type="AlphaFoldDB" id="A0A177FWH8"/>
<gene>
    <name evidence="1" type="ORF">Amal_04062</name>
</gene>
<evidence type="ECO:0000313" key="1">
    <source>
        <dbReference type="EMBL" id="OAG71851.1"/>
    </source>
</evidence>
<reference evidence="1 2" key="1">
    <citation type="submission" date="2016-03" db="EMBL/GenBank/DDBJ databases">
        <title>Draft genome sequence of Acetobacter malorum CECT 7742, a strain isolated from strawberry vinegar.</title>
        <authorList>
            <person name="Sainz F."/>
            <person name="Mas A."/>
            <person name="Torija M.J."/>
        </authorList>
    </citation>
    <scope>NUCLEOTIDE SEQUENCE [LARGE SCALE GENOMIC DNA]</scope>
    <source>
        <strain evidence="1 2">CECT 7742</strain>
    </source>
</reference>
<accession>A0A177FWH8</accession>
<organism evidence="1 2">
    <name type="scientific">Acetobacter malorum</name>
    <dbReference type="NCBI Taxonomy" id="178901"/>
    <lineage>
        <taxon>Bacteria</taxon>
        <taxon>Pseudomonadati</taxon>
        <taxon>Pseudomonadota</taxon>
        <taxon>Alphaproteobacteria</taxon>
        <taxon>Acetobacterales</taxon>
        <taxon>Acetobacteraceae</taxon>
        <taxon>Acetobacter</taxon>
    </lineage>
</organism>
<comment type="caution">
    <text evidence="1">The sequence shown here is derived from an EMBL/GenBank/DDBJ whole genome shotgun (WGS) entry which is preliminary data.</text>
</comment>